<dbReference type="RefSeq" id="WP_165119851.1">
    <property type="nucleotide sequence ID" value="NZ_JAAKZG010000009.1"/>
</dbReference>
<evidence type="ECO:0000313" key="2">
    <source>
        <dbReference type="EMBL" id="NGN43429.1"/>
    </source>
</evidence>
<protein>
    <submittedName>
        <fullName evidence="2">Serine/threonine-protein phosphatase</fullName>
    </submittedName>
</protein>
<dbReference type="Pfam" id="PF13672">
    <property type="entry name" value="PP2C_2"/>
    <property type="match status" value="1"/>
</dbReference>
<dbReference type="InterPro" id="IPR015655">
    <property type="entry name" value="PP2C"/>
</dbReference>
<dbReference type="SMART" id="SM00332">
    <property type="entry name" value="PP2Cc"/>
    <property type="match status" value="1"/>
</dbReference>
<organism evidence="2 3">
    <name type="scientific">Mesorhizobium zhangyense</name>
    <dbReference type="NCBI Taxonomy" id="1776730"/>
    <lineage>
        <taxon>Bacteria</taxon>
        <taxon>Pseudomonadati</taxon>
        <taxon>Pseudomonadota</taxon>
        <taxon>Alphaproteobacteria</taxon>
        <taxon>Hyphomicrobiales</taxon>
        <taxon>Phyllobacteriaceae</taxon>
        <taxon>Mesorhizobium</taxon>
    </lineage>
</organism>
<reference evidence="2 3" key="1">
    <citation type="submission" date="2020-02" db="EMBL/GenBank/DDBJ databases">
        <title>Genome sequence of the type strain CGMCC 1.15528 of Mesorhizobium zhangyense.</title>
        <authorList>
            <person name="Gao J."/>
            <person name="Sun J."/>
        </authorList>
    </citation>
    <scope>NUCLEOTIDE SEQUENCE [LARGE SCALE GENOMIC DNA]</scope>
    <source>
        <strain evidence="2 3">CGMCC 1.15528</strain>
    </source>
</reference>
<dbReference type="SUPFAM" id="SSF81606">
    <property type="entry name" value="PP2C-like"/>
    <property type="match status" value="1"/>
</dbReference>
<dbReference type="InterPro" id="IPR001932">
    <property type="entry name" value="PPM-type_phosphatase-like_dom"/>
</dbReference>
<dbReference type="AlphaFoldDB" id="A0A7C9VEK6"/>
<dbReference type="PANTHER" id="PTHR47992">
    <property type="entry name" value="PROTEIN PHOSPHATASE"/>
    <property type="match status" value="1"/>
</dbReference>
<evidence type="ECO:0000259" key="1">
    <source>
        <dbReference type="PROSITE" id="PS51746"/>
    </source>
</evidence>
<accession>A0A7C9VEK6</accession>
<dbReference type="CDD" id="cd00143">
    <property type="entry name" value="PP2Cc"/>
    <property type="match status" value="1"/>
</dbReference>
<comment type="caution">
    <text evidence="2">The sequence shown here is derived from an EMBL/GenBank/DDBJ whole genome shotgun (WGS) entry which is preliminary data.</text>
</comment>
<name>A0A7C9VEK6_9HYPH</name>
<sequence length="259" mass="28641">MSKHVFEIDSDGATHTGCIRELNEDRFLVQSDSGLFAVADGMGGHDGGELASNSIVENLKSIGVPSSARDLRARFEDRVTTANREIREIALRRNAGMIGSTLAALLTFEHQYACLWAGDSRIYMLRDGNLSQLSRDHTEVQDLLDRGLLTPEEAAISPRRNVITRAIGTFDNPTLDFTYGRIRAQDMFLICSDGLTAHVSDDEMRRVLSRHTAREACAILLRLTLDRGAVDNVTVVVVQFRNSPANVTRGRPGEWPGKM</sequence>
<gene>
    <name evidence="2" type="ORF">G6N74_20365</name>
</gene>
<dbReference type="Proteomes" id="UP000481252">
    <property type="component" value="Unassembled WGS sequence"/>
</dbReference>
<proteinExistence type="predicted"/>
<dbReference type="PROSITE" id="PS51746">
    <property type="entry name" value="PPM_2"/>
    <property type="match status" value="1"/>
</dbReference>
<dbReference type="EMBL" id="JAAKZG010000009">
    <property type="protein sequence ID" value="NGN43429.1"/>
    <property type="molecule type" value="Genomic_DNA"/>
</dbReference>
<keyword evidence="3" id="KW-1185">Reference proteome</keyword>
<evidence type="ECO:0000313" key="3">
    <source>
        <dbReference type="Proteomes" id="UP000481252"/>
    </source>
</evidence>
<dbReference type="InterPro" id="IPR036457">
    <property type="entry name" value="PPM-type-like_dom_sf"/>
</dbReference>
<dbReference type="Gene3D" id="3.60.40.10">
    <property type="entry name" value="PPM-type phosphatase domain"/>
    <property type="match status" value="1"/>
</dbReference>
<dbReference type="SMART" id="SM00331">
    <property type="entry name" value="PP2C_SIG"/>
    <property type="match status" value="1"/>
</dbReference>
<feature type="domain" description="PPM-type phosphatase" evidence="1">
    <location>
        <begin position="10"/>
        <end position="240"/>
    </location>
</feature>
<dbReference type="GO" id="GO:0004722">
    <property type="term" value="F:protein serine/threonine phosphatase activity"/>
    <property type="evidence" value="ECO:0007669"/>
    <property type="project" value="InterPro"/>
</dbReference>